<evidence type="ECO:0000256" key="2">
    <source>
        <dbReference type="ARBA" id="ARBA00022694"/>
    </source>
</evidence>
<keyword evidence="2 3" id="KW-0819">tRNA processing</keyword>
<dbReference type="PANTHER" id="PTHR20882">
    <property type="entry name" value="CYTOPLASMIC TRNA 2-THIOLATION PROTEIN 2"/>
    <property type="match status" value="1"/>
</dbReference>
<name>A0A7I8VW80_9ANNE</name>
<dbReference type="OrthoDB" id="25129at2759"/>
<comment type="similarity">
    <text evidence="3">Belongs to the CTU2/NCS2 family.</text>
</comment>
<dbReference type="GO" id="GO:0016783">
    <property type="term" value="F:sulfurtransferase activity"/>
    <property type="evidence" value="ECO:0007669"/>
    <property type="project" value="TreeGrafter"/>
</dbReference>
<dbReference type="GO" id="GO:0000049">
    <property type="term" value="F:tRNA binding"/>
    <property type="evidence" value="ECO:0007669"/>
    <property type="project" value="InterPro"/>
</dbReference>
<dbReference type="GO" id="GO:0016779">
    <property type="term" value="F:nucleotidyltransferase activity"/>
    <property type="evidence" value="ECO:0007669"/>
    <property type="project" value="UniProtKB-UniRule"/>
</dbReference>
<dbReference type="Proteomes" id="UP000549394">
    <property type="component" value="Unassembled WGS sequence"/>
</dbReference>
<comment type="caution">
    <text evidence="4">The sequence shown here is derived from an EMBL/GenBank/DDBJ whole genome shotgun (WGS) entry which is preliminary data.</text>
</comment>
<sequence>MCSVNEGNCDCFPPPESKKKSTTCVKCNNPAIVCIRFNDSFCKDCFILYCIHKYRSTFGKSKIVRDGESVILGFSGGHGASAMLHLTKEGKSARAAKKLRYLPILIYIDDTNFVTTNKEMAAKIRDKVIEKMKKSELEYECIPLERMVTKEFLQSLDTLTSKEETIDILKRQLLAEIALERKCQKVLLGDSSTKLSINVVSNVVQGRGSQVAHSMKFDDSHMKDVTLIRPMRELTSKEIAMYNKITGIEVVATPSFSSKTPKHSSMQRLSESFVLSLQASFPSTCSTLFRSGEKLEAKLKDDGKSCALCANRLDTNMSACSALEAAEFSRQQTNCNTMESNNFLQSFCYACRNIMLGLDKSSENSRLPDFVQRNIQRDQATDGIQKYLLDENTD</sequence>
<evidence type="ECO:0000256" key="1">
    <source>
        <dbReference type="ARBA" id="ARBA00022490"/>
    </source>
</evidence>
<protein>
    <recommendedName>
        <fullName evidence="3">Cytoplasmic tRNA 2-thiolation protein 2</fullName>
    </recommendedName>
</protein>
<dbReference type="Gene3D" id="3.40.50.620">
    <property type="entry name" value="HUPs"/>
    <property type="match status" value="1"/>
</dbReference>
<gene>
    <name evidence="4" type="ORF">DGYR_LOCUS8670</name>
</gene>
<evidence type="ECO:0000256" key="3">
    <source>
        <dbReference type="HAMAP-Rule" id="MF_03054"/>
    </source>
</evidence>
<organism evidence="4 5">
    <name type="scientific">Dimorphilus gyrociliatus</name>
    <dbReference type="NCBI Taxonomy" id="2664684"/>
    <lineage>
        <taxon>Eukaryota</taxon>
        <taxon>Metazoa</taxon>
        <taxon>Spiralia</taxon>
        <taxon>Lophotrochozoa</taxon>
        <taxon>Annelida</taxon>
        <taxon>Polychaeta</taxon>
        <taxon>Polychaeta incertae sedis</taxon>
        <taxon>Dinophilidae</taxon>
        <taxon>Dimorphilus</taxon>
    </lineage>
</organism>
<dbReference type="EMBL" id="CAJFCJ010000012">
    <property type="protein sequence ID" value="CAD5120591.1"/>
    <property type="molecule type" value="Genomic_DNA"/>
</dbReference>
<accession>A0A7I8VW80</accession>
<dbReference type="HAMAP" id="MF_03054">
    <property type="entry name" value="CTU2"/>
    <property type="match status" value="1"/>
</dbReference>
<proteinExistence type="inferred from homology"/>
<dbReference type="Pfam" id="PF10288">
    <property type="entry name" value="CTU2"/>
    <property type="match status" value="1"/>
</dbReference>
<dbReference type="InterPro" id="IPR014729">
    <property type="entry name" value="Rossmann-like_a/b/a_fold"/>
</dbReference>
<dbReference type="UniPathway" id="UPA00988"/>
<comment type="subcellular location">
    <subcellularLocation>
        <location evidence="3">Cytoplasm</location>
    </subcellularLocation>
</comment>
<evidence type="ECO:0000313" key="4">
    <source>
        <dbReference type="EMBL" id="CAD5120591.1"/>
    </source>
</evidence>
<dbReference type="InterPro" id="IPR019407">
    <property type="entry name" value="CTU2"/>
</dbReference>
<keyword evidence="1 3" id="KW-0963">Cytoplasm</keyword>
<comment type="function">
    <text evidence="3">Plays a central role in 2-thiolation of mcm(5)S(2)U at tRNA wobble positions of tRNA(Lys), tRNA(Glu) and tRNA(Gln). May act by forming a heterodimer with NCS6/CTU1 that ligates sulfur from thiocarboxylated URM1 onto the uridine of tRNAs at wobble position.</text>
</comment>
<dbReference type="SUPFAM" id="SSF52402">
    <property type="entry name" value="Adenine nucleotide alpha hydrolases-like"/>
    <property type="match status" value="1"/>
</dbReference>
<dbReference type="GO" id="GO:0032447">
    <property type="term" value="P:protein urmylation"/>
    <property type="evidence" value="ECO:0007669"/>
    <property type="project" value="UniProtKB-UniRule"/>
</dbReference>
<dbReference type="AlphaFoldDB" id="A0A7I8VW80"/>
<comment type="pathway">
    <text evidence="3">tRNA modification; 5-methoxycarbonylmethyl-2-thiouridine-tRNA biosynthesis.</text>
</comment>
<evidence type="ECO:0000313" key="5">
    <source>
        <dbReference type="Proteomes" id="UP000549394"/>
    </source>
</evidence>
<dbReference type="PANTHER" id="PTHR20882:SF14">
    <property type="entry name" value="CYTOPLASMIC TRNA 2-THIOLATION PROTEIN 2"/>
    <property type="match status" value="1"/>
</dbReference>
<dbReference type="GO" id="GO:0005829">
    <property type="term" value="C:cytosol"/>
    <property type="evidence" value="ECO:0007669"/>
    <property type="project" value="TreeGrafter"/>
</dbReference>
<reference evidence="4 5" key="1">
    <citation type="submission" date="2020-08" db="EMBL/GenBank/DDBJ databases">
        <authorList>
            <person name="Hejnol A."/>
        </authorList>
    </citation>
    <scope>NUCLEOTIDE SEQUENCE [LARGE SCALE GENOMIC DNA]</scope>
</reference>
<keyword evidence="5" id="KW-1185">Reference proteome</keyword>
<dbReference type="GO" id="GO:0002143">
    <property type="term" value="P:tRNA wobble position uridine thiolation"/>
    <property type="evidence" value="ECO:0007669"/>
    <property type="project" value="TreeGrafter"/>
</dbReference>